<dbReference type="GO" id="GO:0008252">
    <property type="term" value="F:nucleotidase activity"/>
    <property type="evidence" value="ECO:0007669"/>
    <property type="project" value="InterPro"/>
</dbReference>
<evidence type="ECO:0000256" key="2">
    <source>
        <dbReference type="ARBA" id="ARBA00022723"/>
    </source>
</evidence>
<dbReference type="InterPro" id="IPR002828">
    <property type="entry name" value="SurE-like_Pase/nucleotidase"/>
</dbReference>
<evidence type="ECO:0000259" key="5">
    <source>
        <dbReference type="Pfam" id="PF01975"/>
    </source>
</evidence>
<feature type="chain" id="PRO_5020719603" evidence="4">
    <location>
        <begin position="23"/>
        <end position="319"/>
    </location>
</feature>
<feature type="domain" description="Survival protein SurE-like phosphatase/nucleotidase" evidence="5">
    <location>
        <begin position="25"/>
        <end position="228"/>
    </location>
</feature>
<feature type="signal peptide" evidence="4">
    <location>
        <begin position="1"/>
        <end position="22"/>
    </location>
</feature>
<dbReference type="Pfam" id="PF01975">
    <property type="entry name" value="SurE"/>
    <property type="match status" value="1"/>
</dbReference>
<dbReference type="Gene3D" id="3.40.1210.10">
    <property type="entry name" value="Survival protein SurE-like phosphatase/nucleotidase"/>
    <property type="match status" value="1"/>
</dbReference>
<accession>A0A4Q9MV23</accession>
<sequence>MKHWTSLVSTISIALLIRGASAQNIILTNDDGWAVAQIRAQRDALVDAGFNVVLSAPADNKSGTGSSTATPQPLSQPCEFNTCATGSPAEGFNASDPTLNYVNSFPVDAVRFGIQTLAPEFFGSAPEFVVSGPNVGTVLDNLGTVTQNSGTVGAACEAAKEGIPSAAFSAATDAQISFTTLASSPNSPDTLSALLYAELTANFTRTLLGPAARPILPSGVTLNVNYAATTFSSSGAPNGDCATASDFQWVFTRLLPNSTAVDVETCGSDTLPDETTVADSGCFATVTVMNATTKSDVDADVQAQVLDRLTPSGLLTCFT</sequence>
<reference evidence="6" key="1">
    <citation type="submission" date="2019-01" db="EMBL/GenBank/DDBJ databases">
        <title>Draft genome sequences of three monokaryotic isolates of the white-rot basidiomycete fungus Dichomitus squalens.</title>
        <authorList>
            <consortium name="DOE Joint Genome Institute"/>
            <person name="Lopez S.C."/>
            <person name="Andreopoulos B."/>
            <person name="Pangilinan J."/>
            <person name="Lipzen A."/>
            <person name="Riley R."/>
            <person name="Ahrendt S."/>
            <person name="Ng V."/>
            <person name="Barry K."/>
            <person name="Daum C."/>
            <person name="Grigoriev I.V."/>
            <person name="Hilden K.S."/>
            <person name="Makela M.R."/>
            <person name="de Vries R.P."/>
        </authorList>
    </citation>
    <scope>NUCLEOTIDE SEQUENCE [LARGE SCALE GENOMIC DNA]</scope>
    <source>
        <strain evidence="6">OM18370.1</strain>
    </source>
</reference>
<evidence type="ECO:0000256" key="1">
    <source>
        <dbReference type="ARBA" id="ARBA00011062"/>
    </source>
</evidence>
<dbReference type="PANTHER" id="PTHR30457">
    <property type="entry name" value="5'-NUCLEOTIDASE SURE"/>
    <property type="match status" value="1"/>
</dbReference>
<keyword evidence="4" id="KW-0732">Signal</keyword>
<proteinExistence type="inferred from homology"/>
<dbReference type="InterPro" id="IPR030048">
    <property type="entry name" value="SurE"/>
</dbReference>
<dbReference type="PANTHER" id="PTHR30457:SF0">
    <property type="entry name" value="PHOSPHATASE, PUTATIVE (AFU_ORTHOLOGUE AFUA_4G01070)-RELATED"/>
    <property type="match status" value="1"/>
</dbReference>
<dbReference type="InterPro" id="IPR036523">
    <property type="entry name" value="SurE-like_sf"/>
</dbReference>
<gene>
    <name evidence="6" type="ORF">BD311DRAFT_776219</name>
</gene>
<dbReference type="OrthoDB" id="4018688at2759"/>
<dbReference type="EMBL" id="ML143400">
    <property type="protein sequence ID" value="TBU31227.1"/>
    <property type="molecule type" value="Genomic_DNA"/>
</dbReference>
<organism evidence="6">
    <name type="scientific">Dichomitus squalens</name>
    <dbReference type="NCBI Taxonomy" id="114155"/>
    <lineage>
        <taxon>Eukaryota</taxon>
        <taxon>Fungi</taxon>
        <taxon>Dikarya</taxon>
        <taxon>Basidiomycota</taxon>
        <taxon>Agaricomycotina</taxon>
        <taxon>Agaricomycetes</taxon>
        <taxon>Polyporales</taxon>
        <taxon>Polyporaceae</taxon>
        <taxon>Dichomitus</taxon>
    </lineage>
</organism>
<protein>
    <submittedName>
        <fullName evidence="6">Sure-like protein</fullName>
    </submittedName>
</protein>
<dbReference type="SUPFAM" id="SSF64167">
    <property type="entry name" value="SurE-like"/>
    <property type="match status" value="1"/>
</dbReference>
<dbReference type="GO" id="GO:0046872">
    <property type="term" value="F:metal ion binding"/>
    <property type="evidence" value="ECO:0007669"/>
    <property type="project" value="UniProtKB-KW"/>
</dbReference>
<evidence type="ECO:0000313" key="6">
    <source>
        <dbReference type="EMBL" id="TBU31227.1"/>
    </source>
</evidence>
<comment type="similarity">
    <text evidence="1">Belongs to the SurE nucleotidase family.</text>
</comment>
<dbReference type="AlphaFoldDB" id="A0A4Q9MV23"/>
<evidence type="ECO:0000256" key="4">
    <source>
        <dbReference type="SAM" id="SignalP"/>
    </source>
</evidence>
<evidence type="ECO:0000256" key="3">
    <source>
        <dbReference type="ARBA" id="ARBA00022801"/>
    </source>
</evidence>
<keyword evidence="3" id="KW-0378">Hydrolase</keyword>
<dbReference type="Proteomes" id="UP000292957">
    <property type="component" value="Unassembled WGS sequence"/>
</dbReference>
<keyword evidence="2" id="KW-0479">Metal-binding</keyword>
<name>A0A4Q9MV23_9APHY</name>